<dbReference type="Gene3D" id="3.30.300.30">
    <property type="match status" value="1"/>
</dbReference>
<dbReference type="SUPFAM" id="SSF56801">
    <property type="entry name" value="Acetyl-CoA synthetase-like"/>
    <property type="match status" value="1"/>
</dbReference>
<accession>A0A0D2X055</accession>
<keyword evidence="5" id="KW-0812">Transmembrane</keyword>
<dbReference type="AlphaFoldDB" id="A0A0D2X055"/>
<dbReference type="NCBIfam" id="NF002937">
    <property type="entry name" value="PRK03584.1"/>
    <property type="match status" value="1"/>
</dbReference>
<proteinExistence type="inferred from homology"/>
<evidence type="ECO:0000313" key="8">
    <source>
        <dbReference type="EMBL" id="KJE88469.1"/>
    </source>
</evidence>
<evidence type="ECO:0000256" key="4">
    <source>
        <dbReference type="ARBA" id="ARBA00022840"/>
    </source>
</evidence>
<dbReference type="InterPro" id="IPR045851">
    <property type="entry name" value="AMP-bd_C_sf"/>
</dbReference>
<evidence type="ECO:0000256" key="5">
    <source>
        <dbReference type="SAM" id="Phobius"/>
    </source>
</evidence>
<comment type="similarity">
    <text evidence="1">Belongs to the ATP-dependent AMP-binding enzyme family.</text>
</comment>
<dbReference type="InParanoid" id="A0A0D2X055"/>
<dbReference type="PROSITE" id="PS00455">
    <property type="entry name" value="AMP_BINDING"/>
    <property type="match status" value="1"/>
</dbReference>
<keyword evidence="4" id="KW-0067">ATP-binding</keyword>
<dbReference type="PANTHER" id="PTHR42921">
    <property type="entry name" value="ACETOACETYL-COA SYNTHETASE"/>
    <property type="match status" value="1"/>
</dbReference>
<dbReference type="Pfam" id="PF00501">
    <property type="entry name" value="AMP-binding"/>
    <property type="match status" value="1"/>
</dbReference>
<keyword evidence="3" id="KW-0547">Nucleotide-binding</keyword>
<evidence type="ECO:0000313" key="9">
    <source>
        <dbReference type="Proteomes" id="UP000008743"/>
    </source>
</evidence>
<dbReference type="OrthoDB" id="10253869at2759"/>
<keyword evidence="5" id="KW-0472">Membrane</keyword>
<dbReference type="eggNOG" id="KOG1175">
    <property type="taxonomic scope" value="Eukaryota"/>
</dbReference>
<dbReference type="Pfam" id="PF16177">
    <property type="entry name" value="ACAS_N"/>
    <property type="match status" value="1"/>
</dbReference>
<evidence type="ECO:0000256" key="2">
    <source>
        <dbReference type="ARBA" id="ARBA00022598"/>
    </source>
</evidence>
<dbReference type="PANTHER" id="PTHR42921:SF1">
    <property type="entry name" value="ACETOACETYL-COA SYNTHETASE"/>
    <property type="match status" value="1"/>
</dbReference>
<dbReference type="InterPro" id="IPR020845">
    <property type="entry name" value="AMP-binding_CS"/>
</dbReference>
<dbReference type="InterPro" id="IPR005914">
    <property type="entry name" value="Acac_CoA_synth"/>
</dbReference>
<reference evidence="9" key="1">
    <citation type="submission" date="2011-02" db="EMBL/GenBank/DDBJ databases">
        <title>The Genome Sequence of Capsaspora owczarzaki ATCC 30864.</title>
        <authorList>
            <person name="Russ C."/>
            <person name="Cuomo C."/>
            <person name="Burger G."/>
            <person name="Gray M.W."/>
            <person name="Holland P.W.H."/>
            <person name="King N."/>
            <person name="Lang F.B.F."/>
            <person name="Roger A.J."/>
            <person name="Ruiz-Trillo I."/>
            <person name="Young S.K."/>
            <person name="Zeng Q."/>
            <person name="Gargeya S."/>
            <person name="Alvarado L."/>
            <person name="Berlin A."/>
            <person name="Chapman S.B."/>
            <person name="Chen Z."/>
            <person name="Freedman E."/>
            <person name="Gellesch M."/>
            <person name="Goldberg J."/>
            <person name="Griggs A."/>
            <person name="Gujja S."/>
            <person name="Heilman E."/>
            <person name="Heiman D."/>
            <person name="Howarth C."/>
            <person name="Mehta T."/>
            <person name="Neiman D."/>
            <person name="Pearson M."/>
            <person name="Roberts A."/>
            <person name="Saif S."/>
            <person name="Shea T."/>
            <person name="Shenoy N."/>
            <person name="Sisk P."/>
            <person name="Stolte C."/>
            <person name="Sykes S."/>
            <person name="White J."/>
            <person name="Yandava C."/>
            <person name="Haas B."/>
            <person name="Nusbaum C."/>
            <person name="Birren B."/>
        </authorList>
    </citation>
    <scope>NUCLEOTIDE SEQUENCE</scope>
    <source>
        <strain evidence="9">ATCC 30864</strain>
    </source>
</reference>
<gene>
    <name evidence="8" type="ORF">CAOG_000123</name>
</gene>
<dbReference type="CDD" id="cd05943">
    <property type="entry name" value="AACS"/>
    <property type="match status" value="1"/>
</dbReference>
<dbReference type="PhylomeDB" id="A0A0D2X055"/>
<evidence type="ECO:0000259" key="7">
    <source>
        <dbReference type="Pfam" id="PF16177"/>
    </source>
</evidence>
<dbReference type="EMBL" id="KE346360">
    <property type="protein sequence ID" value="KJE88469.1"/>
    <property type="molecule type" value="Genomic_DNA"/>
</dbReference>
<dbReference type="GO" id="GO:0005524">
    <property type="term" value="F:ATP binding"/>
    <property type="evidence" value="ECO:0007669"/>
    <property type="project" value="UniProtKB-KW"/>
</dbReference>
<evidence type="ECO:0000256" key="1">
    <source>
        <dbReference type="ARBA" id="ARBA00006432"/>
    </source>
</evidence>
<evidence type="ECO:0000259" key="6">
    <source>
        <dbReference type="Pfam" id="PF00501"/>
    </source>
</evidence>
<protein>
    <submittedName>
        <fullName evidence="8">Acetoacetyl-CoA synthetase</fullName>
    </submittedName>
</protein>
<sequence length="787" mass="87180">MGTGTLPAVRHARSLHIQFPPHKLNTKAGRPAGGRVSKREGIPTHATCFPSVPFFFLFFFFFHLVFLSSQQRRRLTVAAWLFYFSDMVQPTATYQEPLWRPRHHAHHHHHHKHHAQTPTVVTEQLADVAAAAATAAPPARPTQMEAFTAAVAAKRGLTFDSYESLRKWSVDKYDEFWGDLWQFVGIKHSKPYEQVVDMTKQPVDVPEWFRGSRLNYAEHLLEHPSDKVALIGTGENTPPTRYTFGQLKALVSRIAAALKKQGVKSGDRVVGYVPNCIEAVAAMLATASLGAAWSSTSPDFGVKGVVERISQISPRVVFSVNAVHYNGRVHDHTEKLDAVVRDLSTVQRVVVFPFVQEHPSPMLHANWVSFDAFLNEASSPTEPAPALVYEQVPFNHPLFIMFSSGTTGIPKCMVHSVGGTLLQHLKEHRLHGDLTSDDVILYYTTAGWMMWNWLMTALAVGATVVLYDGSPFIPSPNVLWDLVDELSITVLGTGAKWLAALEEKKLVPKEAHHFNSLRCVLSTGSPLKPESYDYVYNSIKQDIVLGSITGGTDIISLFAGHHVSLPVYRGEIQCRCLGMDVQAWDDDGKEVFDVAGELVCVKPFPCQPVFFINDDDGKKYKKAYFSKYPGVWSHGDYMMVSSQTGGVVMLGRSDGTLNPAGVRFGSAEIYNIVEQPELFPEILDALCVGQKMGADERVVLFLMLRNGESTLDKALLTRIQSTIRAQLSARHVPAIILPIADIPYTINNKKVEVAVKKIISGEPVTERGALRNPDSLDLYANLAALAL</sequence>
<keyword evidence="2" id="KW-0436">Ligase</keyword>
<dbReference type="InterPro" id="IPR000873">
    <property type="entry name" value="AMP-dep_synth/lig_dom"/>
</dbReference>
<dbReference type="InterPro" id="IPR042099">
    <property type="entry name" value="ANL_N_sf"/>
</dbReference>
<dbReference type="GO" id="GO:0006629">
    <property type="term" value="P:lipid metabolic process"/>
    <property type="evidence" value="ECO:0007669"/>
    <property type="project" value="InterPro"/>
</dbReference>
<evidence type="ECO:0000256" key="3">
    <source>
        <dbReference type="ARBA" id="ARBA00022741"/>
    </source>
</evidence>
<dbReference type="Gene3D" id="3.40.50.12780">
    <property type="entry name" value="N-terminal domain of ligase-like"/>
    <property type="match status" value="1"/>
</dbReference>
<dbReference type="Proteomes" id="UP000008743">
    <property type="component" value="Unassembled WGS sequence"/>
</dbReference>
<dbReference type="STRING" id="595528.A0A0D2X055"/>
<name>A0A0D2X055_CAPO3</name>
<feature type="domain" description="AMP-dependent synthetase/ligase" evidence="6">
    <location>
        <begin position="222"/>
        <end position="600"/>
    </location>
</feature>
<keyword evidence="9" id="KW-1185">Reference proteome</keyword>
<dbReference type="InterPro" id="IPR032387">
    <property type="entry name" value="ACAS_N"/>
</dbReference>
<dbReference type="NCBIfam" id="TIGR01217">
    <property type="entry name" value="ac_ac_CoA_syn"/>
    <property type="match status" value="1"/>
</dbReference>
<feature type="domain" description="Acetyl-coenzyme A synthetase N-terminal" evidence="7">
    <location>
        <begin position="162"/>
        <end position="219"/>
    </location>
</feature>
<feature type="transmembrane region" description="Helical" evidence="5">
    <location>
        <begin position="49"/>
        <end position="67"/>
    </location>
</feature>
<organism evidence="8 9">
    <name type="scientific">Capsaspora owczarzaki (strain ATCC 30864)</name>
    <dbReference type="NCBI Taxonomy" id="595528"/>
    <lineage>
        <taxon>Eukaryota</taxon>
        <taxon>Filasterea</taxon>
        <taxon>Capsaspora</taxon>
    </lineage>
</organism>
<dbReference type="GO" id="GO:0030729">
    <property type="term" value="F:acetoacetate-CoA ligase activity"/>
    <property type="evidence" value="ECO:0007669"/>
    <property type="project" value="InterPro"/>
</dbReference>
<keyword evidence="5" id="KW-1133">Transmembrane helix</keyword>